<dbReference type="RefSeq" id="WP_012397769.1">
    <property type="nucleotide sequence ID" value="NC_010617.1"/>
</dbReference>
<dbReference type="Gene3D" id="1.10.10.10">
    <property type="entry name" value="Winged helix-like DNA-binding domain superfamily/Winged helix DNA-binding domain"/>
    <property type="match status" value="1"/>
</dbReference>
<proteinExistence type="predicted"/>
<keyword evidence="3" id="KW-1185">Reference proteome</keyword>
<reference evidence="2 3" key="1">
    <citation type="journal article" date="2008" name="J. Bacteriol.">
        <title>Complete genome sequence of the soil actinomycete Kocuria rhizophila.</title>
        <authorList>
            <person name="Takarada H."/>
            <person name="Sekine M."/>
            <person name="Kosugi H."/>
            <person name="Matsuo Y."/>
            <person name="Fujisawa T."/>
            <person name="Omata S."/>
            <person name="Kishi E."/>
            <person name="Shimizu A."/>
            <person name="Tsukatani N."/>
            <person name="Tanikawa S."/>
            <person name="Fujita N."/>
            <person name="Harayama S."/>
        </authorList>
    </citation>
    <scope>NUCLEOTIDE SEQUENCE [LARGE SCALE GENOMIC DNA]</scope>
    <source>
        <strain evidence="3">ATCC 9341 / DSM 348 / NBRC 103217 / DC2201</strain>
    </source>
</reference>
<dbReference type="AlphaFoldDB" id="B2GJL5"/>
<dbReference type="EMBL" id="AP009152">
    <property type="protein sequence ID" value="BAG29044.1"/>
    <property type="molecule type" value="Genomic_DNA"/>
</dbReference>
<dbReference type="SUPFAM" id="SSF46785">
    <property type="entry name" value="Winged helix' DNA-binding domain"/>
    <property type="match status" value="1"/>
</dbReference>
<dbReference type="InterPro" id="IPR036390">
    <property type="entry name" value="WH_DNA-bd_sf"/>
</dbReference>
<dbReference type="STRING" id="378753.KRH_06970"/>
<protein>
    <recommendedName>
        <fullName evidence="4">DUF3253 domain-containing protein</fullName>
    </recommendedName>
</protein>
<dbReference type="eggNOG" id="COG4338">
    <property type="taxonomic scope" value="Bacteria"/>
</dbReference>
<evidence type="ECO:0000256" key="1">
    <source>
        <dbReference type="SAM" id="MobiDB-lite"/>
    </source>
</evidence>
<name>B2GJL5_KOCRD</name>
<dbReference type="HOGENOM" id="CLU_1114663_0_0_11"/>
<dbReference type="Pfam" id="PF11625">
    <property type="entry name" value="DUF3253"/>
    <property type="match status" value="1"/>
</dbReference>
<gene>
    <name evidence="2" type="ordered locus">KRH_06970</name>
</gene>
<organism evidence="2 3">
    <name type="scientific">Kocuria rhizophila (strain ATCC 9341 / DSM 348 / NBRC 103217 / DC2201)</name>
    <dbReference type="NCBI Taxonomy" id="378753"/>
    <lineage>
        <taxon>Bacteria</taxon>
        <taxon>Bacillati</taxon>
        <taxon>Actinomycetota</taxon>
        <taxon>Actinomycetes</taxon>
        <taxon>Micrococcales</taxon>
        <taxon>Micrococcaceae</taxon>
        <taxon>Kocuria</taxon>
    </lineage>
</organism>
<dbReference type="Proteomes" id="UP000008838">
    <property type="component" value="Chromosome"/>
</dbReference>
<evidence type="ECO:0008006" key="4">
    <source>
        <dbReference type="Google" id="ProtNLM"/>
    </source>
</evidence>
<dbReference type="KEGG" id="krh:KRH_06970"/>
<dbReference type="eggNOG" id="COG0823">
    <property type="taxonomic scope" value="Bacteria"/>
</dbReference>
<sequence length="249" mass="25755">MSTDEARGKGSAEPGEGRANGSARLGKGRSNGSAGPGKDCANGPAGPGEDRGNGSAGPGQGRATGSAGPGEEGQEGGAAASSSGPERTPDGHHIVVNGRKWRATDTGIPEKFRKELVAELMSARRAVKSRDEHARDRVQDAKVALGERGEPWWEEPSEDGLRAREAATIRALLRHRAGKTICPSDVARTLGGDDWRDLMPQIRDVAGDMAGVGEITVTQKGETVDLCTARGPIRLAPGPDLAGMPADGE</sequence>
<feature type="compositionally biased region" description="Low complexity" evidence="1">
    <location>
        <begin position="77"/>
        <end position="86"/>
    </location>
</feature>
<feature type="compositionally biased region" description="Gly residues" evidence="1">
    <location>
        <begin position="54"/>
        <end position="71"/>
    </location>
</feature>
<feature type="region of interest" description="Disordered" evidence="1">
    <location>
        <begin position="1"/>
        <end position="106"/>
    </location>
</feature>
<feature type="compositionally biased region" description="Basic and acidic residues" evidence="1">
    <location>
        <begin position="1"/>
        <end position="10"/>
    </location>
</feature>
<dbReference type="InterPro" id="IPR021660">
    <property type="entry name" value="DUF3253"/>
</dbReference>
<evidence type="ECO:0000313" key="3">
    <source>
        <dbReference type="Proteomes" id="UP000008838"/>
    </source>
</evidence>
<evidence type="ECO:0000313" key="2">
    <source>
        <dbReference type="EMBL" id="BAG29044.1"/>
    </source>
</evidence>
<dbReference type="InterPro" id="IPR036388">
    <property type="entry name" value="WH-like_DNA-bd_sf"/>
</dbReference>
<accession>B2GJL5</accession>